<evidence type="ECO:0000256" key="4">
    <source>
        <dbReference type="ARBA" id="ARBA00022989"/>
    </source>
</evidence>
<dbReference type="GO" id="GO:0016020">
    <property type="term" value="C:membrane"/>
    <property type="evidence" value="ECO:0007669"/>
    <property type="project" value="UniProtKB-SubCell"/>
</dbReference>
<comment type="subcellular location">
    <subcellularLocation>
        <location evidence="1">Membrane</location>
        <topology evidence="1">Multi-pass membrane protein</topology>
    </subcellularLocation>
</comment>
<accession>A0AAN9UD89</accession>
<evidence type="ECO:0000313" key="8">
    <source>
        <dbReference type="Proteomes" id="UP001320420"/>
    </source>
</evidence>
<protein>
    <submittedName>
        <fullName evidence="7">Uncharacterized protein</fullName>
    </submittedName>
</protein>
<dbReference type="Gene3D" id="6.10.110.10">
    <property type="match status" value="1"/>
</dbReference>
<evidence type="ECO:0000256" key="5">
    <source>
        <dbReference type="ARBA" id="ARBA00023136"/>
    </source>
</evidence>
<dbReference type="Pfam" id="PF06140">
    <property type="entry name" value="Ifi-6-16"/>
    <property type="match status" value="1"/>
</dbReference>
<dbReference type="AlphaFoldDB" id="A0AAN9UD89"/>
<dbReference type="Proteomes" id="UP001320420">
    <property type="component" value="Unassembled WGS sequence"/>
</dbReference>
<reference evidence="7 8" key="1">
    <citation type="submission" date="2024-02" db="EMBL/GenBank/DDBJ databases">
        <title>De novo assembly and annotation of 12 fungi associated with fruit tree decline syndrome in Ontario, Canada.</title>
        <authorList>
            <person name="Sulman M."/>
            <person name="Ellouze W."/>
            <person name="Ilyukhin E."/>
        </authorList>
    </citation>
    <scope>NUCLEOTIDE SEQUENCE [LARGE SCALE GENOMIC DNA]</scope>
    <source>
        <strain evidence="7 8">M11/M66-122</strain>
    </source>
</reference>
<name>A0AAN9UD89_9PEZI</name>
<keyword evidence="8" id="KW-1185">Reference proteome</keyword>
<gene>
    <name evidence="7" type="ORF">SLS62_010029</name>
</gene>
<proteinExistence type="inferred from homology"/>
<evidence type="ECO:0000313" key="7">
    <source>
        <dbReference type="EMBL" id="KAK7744796.1"/>
    </source>
</evidence>
<dbReference type="InterPro" id="IPR009311">
    <property type="entry name" value="IFI6/IFI27-like"/>
</dbReference>
<evidence type="ECO:0000256" key="6">
    <source>
        <dbReference type="SAM" id="Phobius"/>
    </source>
</evidence>
<keyword evidence="5 6" id="KW-0472">Membrane</keyword>
<feature type="transmembrane region" description="Helical" evidence="6">
    <location>
        <begin position="181"/>
        <end position="208"/>
    </location>
</feature>
<evidence type="ECO:0000256" key="3">
    <source>
        <dbReference type="ARBA" id="ARBA00022692"/>
    </source>
</evidence>
<dbReference type="InterPro" id="IPR038213">
    <property type="entry name" value="IFI6/IFI27-like_sf"/>
</dbReference>
<comment type="similarity">
    <text evidence="2">Belongs to the IFI6/IFI27 family.</text>
</comment>
<sequence>MDIFKTLDQAGQNFAKGADEFGQGLAKGADEFGQGLAKGADEAGQQGADTFENVRKGADEAGQGLLQAAEGLGRESAQGAIAGGAELGSQVTQRAQDAAAEIRGFVEKAGVNNNITELRAAVLSGCGRFCSPDDVGCAHALRCWLETAIAAGEEGVVVGGFKAVLDAVGGAVRGFADEHPVLCGVVVTLLALAVMALLVPPCISALGFGAAGPVAGSWAAGWQSALANVEAGSIFAFFQSLGMTM</sequence>
<keyword evidence="4 6" id="KW-1133">Transmembrane helix</keyword>
<keyword evidence="3 6" id="KW-0812">Transmembrane</keyword>
<evidence type="ECO:0000256" key="1">
    <source>
        <dbReference type="ARBA" id="ARBA00004141"/>
    </source>
</evidence>
<comment type="caution">
    <text evidence="7">The sequence shown here is derived from an EMBL/GenBank/DDBJ whole genome shotgun (WGS) entry which is preliminary data.</text>
</comment>
<organism evidence="7 8">
    <name type="scientific">Diatrype stigma</name>
    <dbReference type="NCBI Taxonomy" id="117547"/>
    <lineage>
        <taxon>Eukaryota</taxon>
        <taxon>Fungi</taxon>
        <taxon>Dikarya</taxon>
        <taxon>Ascomycota</taxon>
        <taxon>Pezizomycotina</taxon>
        <taxon>Sordariomycetes</taxon>
        <taxon>Xylariomycetidae</taxon>
        <taxon>Xylariales</taxon>
        <taxon>Diatrypaceae</taxon>
        <taxon>Diatrype</taxon>
    </lineage>
</organism>
<evidence type="ECO:0000256" key="2">
    <source>
        <dbReference type="ARBA" id="ARBA00007262"/>
    </source>
</evidence>
<feature type="transmembrane region" description="Helical" evidence="6">
    <location>
        <begin position="220"/>
        <end position="238"/>
    </location>
</feature>
<dbReference type="EMBL" id="JAKJXP020000115">
    <property type="protein sequence ID" value="KAK7744796.1"/>
    <property type="molecule type" value="Genomic_DNA"/>
</dbReference>